<keyword evidence="5" id="KW-1185">Reference proteome</keyword>
<dbReference type="SUPFAM" id="SSF52540">
    <property type="entry name" value="P-loop containing nucleoside triphosphate hydrolases"/>
    <property type="match status" value="2"/>
</dbReference>
<evidence type="ECO:0000259" key="2">
    <source>
        <dbReference type="PROSITE" id="PS51192"/>
    </source>
</evidence>
<dbReference type="SMART" id="SM00487">
    <property type="entry name" value="DEXDc"/>
    <property type="match status" value="1"/>
</dbReference>
<dbReference type="Pfam" id="PF00176">
    <property type="entry name" value="SNF2-rel_dom"/>
    <property type="match status" value="1"/>
</dbReference>
<evidence type="ECO:0000256" key="1">
    <source>
        <dbReference type="SAM" id="MobiDB-lite"/>
    </source>
</evidence>
<dbReference type="Gene3D" id="3.40.50.150">
    <property type="entry name" value="Vaccinia Virus protein VP39"/>
    <property type="match status" value="1"/>
</dbReference>
<keyword evidence="4" id="KW-0067">ATP-binding</keyword>
<keyword evidence="4" id="KW-0347">Helicase</keyword>
<dbReference type="InterPro" id="IPR027417">
    <property type="entry name" value="P-loop_NTPase"/>
</dbReference>
<sequence>MSVLSVIFDDANLSPIERIRLTAQLSKANAELKAATGPMQKIKAASQVNALLMRLGVSTPKPQDKSPEPVSDDGDLQAPRTKTSHFYDFDPNRKPAQRKKDNQIAIEILNKIDSGEIDGERLTEEQKIALAKYSGTGGALIGADGKKGSAYEYYTPKPVAEGMWDLMRELGFSGGKVLDPSAGVGIFGAVAPQNAAIDAIELNETSGRINQLVNGGPGYKAMVSPFEKVAANTPDEEYDAIITNVPFGGVADRGGNQLHDNRYQKEPLQNYFILRSLEKLKPGGLAAFITPPRVVSGKGGKEEELRLKSSYMAEFLGAYRLPNSVFGTASADTMTDVVVYRKFNRETLDKISELREQSPQTLIDANVQWQTFIDGRYFDTDGKRFILGEFVPKDPNKFRDVDRVLNPASVAEIGRMLKRFPDSRIDWGMLDTTETQMIIYRDGDTITQSGQTLQMKDGQWVPLQRSENSTVMLDMAHKLASPYAAFSEKVTYKSAVEFISHMQETSQSLDIPGWLRGAMAELGRLADVGDRGKYWNAGIVGLSVAQVLEERLGDEVGVNYLDEYPALSDAMQVTSSVAKSRPSQLGGKIKDGLNLIGTHYKKKTGFSAIWRGDVQQSVTPVEITADSGFEGLRYKTKSIWVSLDDAKGLYGDDFNPIEDPAWCVSADGRSVTKADDYYVGNYADFIRRVDAEIAQATDDKVRAKLLRQKMDAESRVDKVDVTKLTFNLFSPYVTHEEKAEFLRRFVHSSAAVVFDEKTGQKRVDIDVPSSKLSDNEKLLNRIGDYLKNGTMTLGGVKLDMNDAEALRELRKMINTANEQFNGWVRGNRVIMDRMEKTASDPTKLRFRSVDDESEVPIPGMGDEIKLHGYQNAFVRRMSRDFGGINGHGVGLGKTFQALAAVQYVQSIGVKQKTLFVVPNSVLSNWRKEASRAYESMDGTLFVGLRENKNGDAVVKSSNFDEDLTAIMENRHNKIFMTLEAFERIRLRDETIEDYERYLRRVDASFAESEDKKEDERNKSKQSGLMAILSSKTGSAPYLEDMSVDSIVIDEGHVFKNSSQVFDFKGAKFLSLSPASKRGLDAQAKAWYIRGKSPLGDGVMMLTATPITNSPLEIYSMLSLAVGHDRVNDMCLGIRGSDNFMDIFVQKENQDDVTMDGVSRTTDVFVGLTNVSILRKSIGEVATIKTAEDVGGQIVVPDREEKQSQVTLTPDIVSRLKVYKAAFRYAIDYITEKEPNRGDPDAFETVASHFGEPMDLIGHPFNLINKMTMLIADPELDQRATFYSFAPAQDSQAKTVIDQFNKKKYTEERQRPGPMTTDDAIIGKKIVKDAGGDGIELLKIHVRARITEGTRIVVDTIDSDTQTAFEKMAEKAGLDLDVTVPPKLAAMLENFQNEQATPRGIDADGNVSSIVKQIIFCDILPLHNKIKRLLTKRAGVPTGAIAIITGKTNNSPDEILEVQDGFNAQGGDNKYRTIIANEKAEVGINLQKGTQAIHHLTIGWTPDSLEQRNGRGVRQGNKTQRVNIYHYDADGTFDTNKRSMVNKKADWIGNVMNIDGGESVAVTGGLSKEQMEALIDTVGDSDAMRRMQETIAAKEAEARAATNRDKQMINIDTIRKQKSFIDENPSPVNMVVGRILGLRRLKIQASSINARINNPKATASAVARNEQILSEVEARINGLTNQIEQSSTFRGGYPEKVYSLEEMIAYLSSVSNRESDFEKMLRGEKSPSFKIEVNEDSDIAREWSEEVEMAKSMIEESKANFTRQAAEKGGIPAEVARLIADGKGSVIDGKPVVHGTFGRFSDGNLGLLYFSGQGLYAIAYSSERENIASANVDVFLKKGELIYPGMPEYDKCITDAAAIEDKINSADNINNKFNKVVPEVAQRRKTEVLVEYSTYDYILPQPYFPFVIDDADTPVMQKIKESQNSVVRSASRSYFTVPGNLDVQVRPSGLNKRGALVNYAIANKMQLTIDDLDGRVWATDEIQRRLSEDDLKAALTGSTEQEIRGQADNYFRQAAPWFDFGDTPPSDLAGPILRYIVNKAIDALPIDETEAGSDSGPSGDNEWIAIQSEYSFTKLVNIRKFSEGMGEKAAWVSSKKGIKPWDKEVAANLPAAPGDSWIIKRSVYEALEREYGGSFESHSVRIVA</sequence>
<feature type="compositionally biased region" description="Basic and acidic residues" evidence="1">
    <location>
        <begin position="85"/>
        <end position="98"/>
    </location>
</feature>
<gene>
    <name evidence="4" type="ORF">SAMN05216326_12730</name>
</gene>
<dbReference type="Proteomes" id="UP000199345">
    <property type="component" value="Unassembled WGS sequence"/>
</dbReference>
<dbReference type="InterPro" id="IPR029063">
    <property type="entry name" value="SAM-dependent_MTases_sf"/>
</dbReference>
<feature type="domain" description="Helicase C-terminal" evidence="3">
    <location>
        <begin position="1401"/>
        <end position="1566"/>
    </location>
</feature>
<dbReference type="Gene3D" id="3.40.50.300">
    <property type="entry name" value="P-loop containing nucleotide triphosphate hydrolases"/>
    <property type="match status" value="2"/>
</dbReference>
<dbReference type="CDD" id="cd02440">
    <property type="entry name" value="AdoMet_MTases"/>
    <property type="match status" value="1"/>
</dbReference>
<dbReference type="GO" id="GO:0006304">
    <property type="term" value="P:DNA modification"/>
    <property type="evidence" value="ECO:0007669"/>
    <property type="project" value="InterPro"/>
</dbReference>
<feature type="region of interest" description="Disordered" evidence="1">
    <location>
        <begin position="58"/>
        <end position="98"/>
    </location>
</feature>
<protein>
    <submittedName>
        <fullName evidence="4">Helicase conserved C-terminal domain-containing protein</fullName>
    </submittedName>
</protein>
<dbReference type="InterPro" id="IPR000330">
    <property type="entry name" value="SNF2_N"/>
</dbReference>
<dbReference type="RefSeq" id="WP_090660221.1">
    <property type="nucleotide sequence ID" value="NZ_FOIA01000027.1"/>
</dbReference>
<dbReference type="OrthoDB" id="9784823at2"/>
<keyword evidence="4" id="KW-0547">Nucleotide-binding</keyword>
<evidence type="ECO:0000259" key="3">
    <source>
        <dbReference type="PROSITE" id="PS51194"/>
    </source>
</evidence>
<name>A0A1I0EG98_9PROT</name>
<evidence type="ECO:0000313" key="4">
    <source>
        <dbReference type="EMBL" id="SET44371.1"/>
    </source>
</evidence>
<dbReference type="PANTHER" id="PTHR41313:SF1">
    <property type="entry name" value="DNA METHYLASE ADENINE-SPECIFIC DOMAIN-CONTAINING PROTEIN"/>
    <property type="match status" value="1"/>
</dbReference>
<accession>A0A1I0EG98</accession>
<reference evidence="5" key="1">
    <citation type="submission" date="2016-10" db="EMBL/GenBank/DDBJ databases">
        <authorList>
            <person name="Varghese N."/>
            <person name="Submissions S."/>
        </authorList>
    </citation>
    <scope>NUCLEOTIDE SEQUENCE [LARGE SCALE GENOMIC DNA]</scope>
    <source>
        <strain evidence="5">Nm71</strain>
    </source>
</reference>
<evidence type="ECO:0000313" key="5">
    <source>
        <dbReference type="Proteomes" id="UP000199345"/>
    </source>
</evidence>
<dbReference type="PANTHER" id="PTHR41313">
    <property type="entry name" value="ADENINE-SPECIFIC METHYLTRANSFERASE"/>
    <property type="match status" value="1"/>
</dbReference>
<dbReference type="InterPro" id="IPR001650">
    <property type="entry name" value="Helicase_C-like"/>
</dbReference>
<organism evidence="4 5">
    <name type="scientific">Nitrosomonas marina</name>
    <dbReference type="NCBI Taxonomy" id="917"/>
    <lineage>
        <taxon>Bacteria</taxon>
        <taxon>Pseudomonadati</taxon>
        <taxon>Pseudomonadota</taxon>
        <taxon>Betaproteobacteria</taxon>
        <taxon>Nitrosomonadales</taxon>
        <taxon>Nitrosomonadaceae</taxon>
        <taxon>Nitrosomonas</taxon>
    </lineage>
</organism>
<dbReference type="GO" id="GO:0009007">
    <property type="term" value="F:site-specific DNA-methyltransferase (adenine-specific) activity"/>
    <property type="evidence" value="ECO:0007669"/>
    <property type="project" value="UniProtKB-EC"/>
</dbReference>
<dbReference type="EMBL" id="FOIA01000027">
    <property type="protein sequence ID" value="SET44371.1"/>
    <property type="molecule type" value="Genomic_DNA"/>
</dbReference>
<dbReference type="GO" id="GO:0005524">
    <property type="term" value="F:ATP binding"/>
    <property type="evidence" value="ECO:0007669"/>
    <property type="project" value="InterPro"/>
</dbReference>
<dbReference type="InterPro" id="IPR052933">
    <property type="entry name" value="DNA_Protect_Modify"/>
</dbReference>
<feature type="domain" description="Helicase ATP-binding" evidence="2">
    <location>
        <begin position="874"/>
        <end position="1123"/>
    </location>
</feature>
<proteinExistence type="predicted"/>
<keyword evidence="4" id="KW-0378">Hydrolase</keyword>
<dbReference type="PRINTS" id="PR00507">
    <property type="entry name" value="N12N6MTFRASE"/>
</dbReference>
<dbReference type="InterPro" id="IPR011639">
    <property type="entry name" value="MethylTrfase_TaqI-like_dom"/>
</dbReference>
<dbReference type="SUPFAM" id="SSF53335">
    <property type="entry name" value="S-adenosyl-L-methionine-dependent methyltransferases"/>
    <property type="match status" value="1"/>
</dbReference>
<dbReference type="Pfam" id="PF07669">
    <property type="entry name" value="Eco57I"/>
    <property type="match status" value="1"/>
</dbReference>
<dbReference type="PROSITE" id="PS51192">
    <property type="entry name" value="HELICASE_ATP_BIND_1"/>
    <property type="match status" value="1"/>
</dbReference>
<dbReference type="InterPro" id="IPR014001">
    <property type="entry name" value="Helicase_ATP-bd"/>
</dbReference>
<dbReference type="PROSITE" id="PS51194">
    <property type="entry name" value="HELICASE_CTER"/>
    <property type="match status" value="1"/>
</dbReference>
<dbReference type="GO" id="GO:0004386">
    <property type="term" value="F:helicase activity"/>
    <property type="evidence" value="ECO:0007669"/>
    <property type="project" value="UniProtKB-KW"/>
</dbReference>